<dbReference type="Pfam" id="PF21926">
    <property type="entry name" value="FeeM"/>
    <property type="match status" value="1"/>
</dbReference>
<dbReference type="eggNOG" id="COG3916">
    <property type="taxonomic scope" value="Bacteria"/>
</dbReference>
<dbReference type="InterPro" id="IPR016181">
    <property type="entry name" value="Acyl_CoA_acyltransferase"/>
</dbReference>
<dbReference type="RefSeq" id="WP_018302379.1">
    <property type="nucleotide sequence ID" value="NZ_KB902283.1"/>
</dbReference>
<name>A0A0D0QBG0_9RHOB</name>
<evidence type="ECO:0000313" key="2">
    <source>
        <dbReference type="EMBL" id="KIQ68258.1"/>
    </source>
</evidence>
<dbReference type="OrthoDB" id="9812697at2"/>
<organism evidence="2 3">
    <name type="scientific">Wenxinia marina DSM 24838</name>
    <dbReference type="NCBI Taxonomy" id="1123501"/>
    <lineage>
        <taxon>Bacteria</taxon>
        <taxon>Pseudomonadati</taxon>
        <taxon>Pseudomonadota</taxon>
        <taxon>Alphaproteobacteria</taxon>
        <taxon>Rhodobacterales</taxon>
        <taxon>Roseobacteraceae</taxon>
        <taxon>Wenxinia</taxon>
    </lineage>
</organism>
<dbReference type="Proteomes" id="UP000035100">
    <property type="component" value="Unassembled WGS sequence"/>
</dbReference>
<proteinExistence type="predicted"/>
<evidence type="ECO:0000313" key="3">
    <source>
        <dbReference type="Proteomes" id="UP000035100"/>
    </source>
</evidence>
<accession>A0A0D0QBG0</accession>
<reference evidence="2 3" key="1">
    <citation type="submission" date="2013-01" db="EMBL/GenBank/DDBJ databases">
        <authorList>
            <person name="Fiebig A."/>
            <person name="Goeker M."/>
            <person name="Klenk H.-P.P."/>
        </authorList>
    </citation>
    <scope>NUCLEOTIDE SEQUENCE [LARGE SCALE GENOMIC DNA]</scope>
    <source>
        <strain evidence="2 3">DSM 24838</strain>
    </source>
</reference>
<dbReference type="EMBL" id="AONG01000016">
    <property type="protein sequence ID" value="KIQ68258.1"/>
    <property type="molecule type" value="Genomic_DNA"/>
</dbReference>
<dbReference type="SUPFAM" id="SSF55729">
    <property type="entry name" value="Acyl-CoA N-acyltransferases (Nat)"/>
    <property type="match status" value="1"/>
</dbReference>
<comment type="caution">
    <text evidence="2">The sequence shown here is derived from an EMBL/GenBank/DDBJ whole genome shotgun (WGS) entry which is preliminary data.</text>
</comment>
<protein>
    <submittedName>
        <fullName evidence="2">N-acyl-L-homoserine lactone synthetase</fullName>
    </submittedName>
</protein>
<dbReference type="STRING" id="1123501.Wenmar_03268"/>
<evidence type="ECO:0000259" key="1">
    <source>
        <dbReference type="Pfam" id="PF21926"/>
    </source>
</evidence>
<keyword evidence="3" id="KW-1185">Reference proteome</keyword>
<dbReference type="AlphaFoldDB" id="A0A0D0QBG0"/>
<gene>
    <name evidence="2" type="ORF">Wenmar_03268</name>
</gene>
<feature type="domain" description="N-acyl amino acid synthase FeeM catalytic core" evidence="1">
    <location>
        <begin position="26"/>
        <end position="183"/>
    </location>
</feature>
<dbReference type="InterPro" id="IPR054597">
    <property type="entry name" value="FeeM_cat"/>
</dbReference>
<dbReference type="Gene3D" id="3.40.630.30">
    <property type="match status" value="1"/>
</dbReference>
<sequence>MNEQVLAALRACRYRIVSDEAGLEEIRRLRYKGYLAERSIDPDESGIMSDAFDDMDNCVNVAVDLDGTLCAAVRLHLVTKDFPHSPTLTVFPEAGIEAEHGQTILDPTRFVVDPDARLQGVPLHFLALRIPMLATIFYDVDIALAPVRKEHVAFYSRYLRYTPMIGPRSYLGLKKPLQLLRADVKDQRTAVLARMPALGPVSEIPQAAIPFPGLWNVRSKSKSDAA</sequence>